<evidence type="ECO:0000313" key="2">
    <source>
        <dbReference type="Proteomes" id="UP000499080"/>
    </source>
</evidence>
<proteinExistence type="predicted"/>
<sequence length="81" mass="9238">MKQKKAKDCVVAYVSHLLAVLSDTKETDAHSLWSTIERWLSDNRSFVDPPIVTMGDGLKMTIKGWSLLIRFSFEVVIPDDR</sequence>
<name>A0A4Y2R561_ARAVE</name>
<organism evidence="1 2">
    <name type="scientific">Araneus ventricosus</name>
    <name type="common">Orbweaver spider</name>
    <name type="synonym">Epeira ventricosa</name>
    <dbReference type="NCBI Taxonomy" id="182803"/>
    <lineage>
        <taxon>Eukaryota</taxon>
        <taxon>Metazoa</taxon>
        <taxon>Ecdysozoa</taxon>
        <taxon>Arthropoda</taxon>
        <taxon>Chelicerata</taxon>
        <taxon>Arachnida</taxon>
        <taxon>Araneae</taxon>
        <taxon>Araneomorphae</taxon>
        <taxon>Entelegynae</taxon>
        <taxon>Araneoidea</taxon>
        <taxon>Araneidae</taxon>
        <taxon>Araneus</taxon>
    </lineage>
</organism>
<dbReference type="EMBL" id="BGPR01225230">
    <property type="protein sequence ID" value="GBN70570.1"/>
    <property type="molecule type" value="Genomic_DNA"/>
</dbReference>
<keyword evidence="2" id="KW-1185">Reference proteome</keyword>
<comment type="caution">
    <text evidence="1">The sequence shown here is derived from an EMBL/GenBank/DDBJ whole genome shotgun (WGS) entry which is preliminary data.</text>
</comment>
<protein>
    <submittedName>
        <fullName evidence="1">Uncharacterized protein</fullName>
    </submittedName>
</protein>
<evidence type="ECO:0000313" key="1">
    <source>
        <dbReference type="EMBL" id="GBN70570.1"/>
    </source>
</evidence>
<dbReference type="Proteomes" id="UP000499080">
    <property type="component" value="Unassembled WGS sequence"/>
</dbReference>
<reference evidence="1 2" key="1">
    <citation type="journal article" date="2019" name="Sci. Rep.">
        <title>Orb-weaving spider Araneus ventricosus genome elucidates the spidroin gene catalogue.</title>
        <authorList>
            <person name="Kono N."/>
            <person name="Nakamura H."/>
            <person name="Ohtoshi R."/>
            <person name="Moran D.A.P."/>
            <person name="Shinohara A."/>
            <person name="Yoshida Y."/>
            <person name="Fujiwara M."/>
            <person name="Mori M."/>
            <person name="Tomita M."/>
            <person name="Arakawa K."/>
        </authorList>
    </citation>
    <scope>NUCLEOTIDE SEQUENCE [LARGE SCALE GENOMIC DNA]</scope>
</reference>
<dbReference type="AlphaFoldDB" id="A0A4Y2R561"/>
<gene>
    <name evidence="1" type="ORF">AVEN_249856_1</name>
</gene>
<accession>A0A4Y2R561</accession>